<accession>A0A1G6NMH6</accession>
<dbReference type="EMBL" id="FMYK01000010">
    <property type="protein sequence ID" value="SDC69150.1"/>
    <property type="molecule type" value="Genomic_DNA"/>
</dbReference>
<evidence type="ECO:0000313" key="4">
    <source>
        <dbReference type="Proteomes" id="UP000242317"/>
    </source>
</evidence>
<dbReference type="InterPro" id="IPR000639">
    <property type="entry name" value="Epox_hydrolase-like"/>
</dbReference>
<gene>
    <name evidence="3" type="ORF">SAMN05421749_11049</name>
</gene>
<dbReference type="Proteomes" id="UP000242317">
    <property type="component" value="Unassembled WGS sequence"/>
</dbReference>
<evidence type="ECO:0000259" key="2">
    <source>
        <dbReference type="Pfam" id="PF00561"/>
    </source>
</evidence>
<dbReference type="InterPro" id="IPR000073">
    <property type="entry name" value="AB_hydrolase_1"/>
</dbReference>
<name>A0A1G6NMH6_9GAMM</name>
<protein>
    <submittedName>
        <fullName evidence="3">Pimeloyl-ACP methyl ester carboxylesterase</fullName>
    </submittedName>
</protein>
<organism evidence="3 4">
    <name type="scientific">Acinetobacter marinus</name>
    <dbReference type="NCBI Taxonomy" id="281375"/>
    <lineage>
        <taxon>Bacteria</taxon>
        <taxon>Pseudomonadati</taxon>
        <taxon>Pseudomonadota</taxon>
        <taxon>Gammaproteobacteria</taxon>
        <taxon>Moraxellales</taxon>
        <taxon>Moraxellaceae</taxon>
        <taxon>Acinetobacter</taxon>
    </lineage>
</organism>
<sequence length="311" mass="35611">MRTKQKTNMQNVQAFVPTSAQPATSQHWVNCSDGEQLFVQCWGDAHNPPMVLVHGYPDNQDVWALVIPYLIQDFYVISYDVRGAGRSSVPKKLSSYRLAQLSADLNAVTTQVIPNRAFHLAAHDWGSIQSWESVTEPSFQCKILSYSTISGPCLDHAYSYLQKAMRLQPIHALKMLGKSWYIGLFHLPFLAPSYWRLSSAQRWQKLLTQLERQDHLPASTLVTQDGRQGIALYRANFMATLRHPRARYAQCPVQAIVLKRDRFVSAEYMDEMPCWVKDFSRVEVDANHWAILSQPKEIAKYIRSFALKHPS</sequence>
<keyword evidence="4" id="KW-1185">Reference proteome</keyword>
<dbReference type="Gene3D" id="3.40.50.1820">
    <property type="entry name" value="alpha/beta hydrolase"/>
    <property type="match status" value="1"/>
</dbReference>
<dbReference type="PANTHER" id="PTHR43329">
    <property type="entry name" value="EPOXIDE HYDROLASE"/>
    <property type="match status" value="1"/>
</dbReference>
<dbReference type="Pfam" id="PF00561">
    <property type="entry name" value="Abhydrolase_1"/>
    <property type="match status" value="1"/>
</dbReference>
<dbReference type="AlphaFoldDB" id="A0A1G6NMH6"/>
<reference evidence="4" key="1">
    <citation type="submission" date="2016-09" db="EMBL/GenBank/DDBJ databases">
        <authorList>
            <person name="Varghese N."/>
            <person name="Submissions S."/>
        </authorList>
    </citation>
    <scope>NUCLEOTIDE SEQUENCE [LARGE SCALE GENOMIC DNA]</scope>
    <source>
        <strain evidence="4">ANC 3699</strain>
    </source>
</reference>
<evidence type="ECO:0000313" key="3">
    <source>
        <dbReference type="EMBL" id="SDC69150.1"/>
    </source>
</evidence>
<feature type="domain" description="AB hydrolase-1" evidence="2">
    <location>
        <begin position="48"/>
        <end position="131"/>
    </location>
</feature>
<evidence type="ECO:0000256" key="1">
    <source>
        <dbReference type="ARBA" id="ARBA00022801"/>
    </source>
</evidence>
<dbReference type="GO" id="GO:0016787">
    <property type="term" value="F:hydrolase activity"/>
    <property type="evidence" value="ECO:0007669"/>
    <property type="project" value="UniProtKB-KW"/>
</dbReference>
<dbReference type="InterPro" id="IPR029058">
    <property type="entry name" value="AB_hydrolase_fold"/>
</dbReference>
<keyword evidence="1" id="KW-0378">Hydrolase</keyword>
<dbReference type="SUPFAM" id="SSF53474">
    <property type="entry name" value="alpha/beta-Hydrolases"/>
    <property type="match status" value="1"/>
</dbReference>
<proteinExistence type="predicted"/>
<dbReference type="PRINTS" id="PR00412">
    <property type="entry name" value="EPOXHYDRLASE"/>
</dbReference>